<organism evidence="2 3">
    <name type="scientific">Defluviimonas salinarum</name>
    <dbReference type="NCBI Taxonomy" id="2992147"/>
    <lineage>
        <taxon>Bacteria</taxon>
        <taxon>Pseudomonadati</taxon>
        <taxon>Pseudomonadota</taxon>
        <taxon>Alphaproteobacteria</taxon>
        <taxon>Rhodobacterales</taxon>
        <taxon>Paracoccaceae</taxon>
        <taxon>Albidovulum</taxon>
    </lineage>
</organism>
<protein>
    <submittedName>
        <fullName evidence="2">NYN domain-containing protein</fullName>
    </submittedName>
</protein>
<accession>A0ABT3J8A0</accession>
<proteinExistence type="predicted"/>
<reference evidence="2 3" key="1">
    <citation type="submission" date="2022-10" db="EMBL/GenBank/DDBJ databases">
        <title>Defluviimonas sp. CAU 1641 isolated from mud.</title>
        <authorList>
            <person name="Kim W."/>
        </authorList>
    </citation>
    <scope>NUCLEOTIDE SEQUENCE [LARGE SCALE GENOMIC DNA]</scope>
    <source>
        <strain evidence="2 3">CAU 1641</strain>
    </source>
</reference>
<dbReference type="RefSeq" id="WP_264773299.1">
    <property type="nucleotide sequence ID" value="NZ_JAPDOG010000027.1"/>
</dbReference>
<dbReference type="CDD" id="cd10911">
    <property type="entry name" value="PIN_LabA"/>
    <property type="match status" value="1"/>
</dbReference>
<comment type="caution">
    <text evidence="2">The sequence shown here is derived from an EMBL/GenBank/DDBJ whole genome shotgun (WGS) entry which is preliminary data.</text>
</comment>
<dbReference type="InterPro" id="IPR021139">
    <property type="entry name" value="NYN"/>
</dbReference>
<name>A0ABT3J8A0_9RHOB</name>
<feature type="domain" description="NYN" evidence="1">
    <location>
        <begin position="7"/>
        <end position="164"/>
    </location>
</feature>
<sequence length="179" mass="20247">MFYKDERLALFIDGSGLHSAARSLGFEIDYKNLRAEFGRRGRLVRSAYYACVNEAEEFVPIKPLMDWLGYNGYAVTCKPVREFIEPGGRKKIKGSIGIELTVDAMTMAPHIDHAVIFSGDGDYRPLVEALQRQGVRVSIVCTMKSNPPMISDELRRQADNFIDVDDLREAICRSPRVQE</sequence>
<keyword evidence="3" id="KW-1185">Reference proteome</keyword>
<gene>
    <name evidence="2" type="ORF">OM960_20510</name>
</gene>
<dbReference type="EMBL" id="JAPDOG010000027">
    <property type="protein sequence ID" value="MCW3783920.1"/>
    <property type="molecule type" value="Genomic_DNA"/>
</dbReference>
<dbReference type="PANTHER" id="PTHR35458:SF2">
    <property type="entry name" value="SLR0755 PROTEIN"/>
    <property type="match status" value="1"/>
</dbReference>
<dbReference type="PANTHER" id="PTHR35458">
    <property type="entry name" value="SLR0755 PROTEIN"/>
    <property type="match status" value="1"/>
</dbReference>
<dbReference type="InterPro" id="IPR047140">
    <property type="entry name" value="LabA"/>
</dbReference>
<dbReference type="Pfam" id="PF01936">
    <property type="entry name" value="NYN"/>
    <property type="match status" value="1"/>
</dbReference>
<evidence type="ECO:0000313" key="3">
    <source>
        <dbReference type="Proteomes" id="UP001207582"/>
    </source>
</evidence>
<evidence type="ECO:0000313" key="2">
    <source>
        <dbReference type="EMBL" id="MCW3783920.1"/>
    </source>
</evidence>
<dbReference type="Gene3D" id="3.40.50.1010">
    <property type="entry name" value="5'-nuclease"/>
    <property type="match status" value="1"/>
</dbReference>
<evidence type="ECO:0000259" key="1">
    <source>
        <dbReference type="Pfam" id="PF01936"/>
    </source>
</evidence>
<dbReference type="Proteomes" id="UP001207582">
    <property type="component" value="Unassembled WGS sequence"/>
</dbReference>